<dbReference type="Pfam" id="PF00132">
    <property type="entry name" value="Hexapep"/>
    <property type="match status" value="1"/>
</dbReference>
<dbReference type="InterPro" id="IPR045304">
    <property type="entry name" value="LbH_SAT"/>
</dbReference>
<dbReference type="Gene3D" id="2.160.10.10">
    <property type="entry name" value="Hexapeptide repeat proteins"/>
    <property type="match status" value="1"/>
</dbReference>
<dbReference type="eggNOG" id="COG1045">
    <property type="taxonomic scope" value="Bacteria"/>
</dbReference>
<dbReference type="SUPFAM" id="SSF51161">
    <property type="entry name" value="Trimeric LpxA-like enzymes"/>
    <property type="match status" value="1"/>
</dbReference>
<name>Q2S957_HAHCH</name>
<evidence type="ECO:0000256" key="1">
    <source>
        <dbReference type="ARBA" id="ARBA00007274"/>
    </source>
</evidence>
<protein>
    <recommendedName>
        <fullName evidence="5">Serine acetyltransferase</fullName>
        <ecNumber evidence="5">2.3.1.30</ecNumber>
    </recommendedName>
</protein>
<dbReference type="PANTHER" id="PTHR42811">
    <property type="entry name" value="SERINE ACETYLTRANSFERASE"/>
    <property type="match status" value="1"/>
</dbReference>
<dbReference type="HOGENOM" id="CLU_051638_10_2_6"/>
<keyword evidence="3" id="KW-0677">Repeat</keyword>
<accession>Q2S957</accession>
<dbReference type="RefSeq" id="WP_011399875.1">
    <property type="nucleotide sequence ID" value="NC_007645.1"/>
</dbReference>
<dbReference type="AlphaFoldDB" id="Q2S957"/>
<evidence type="ECO:0000256" key="4">
    <source>
        <dbReference type="ARBA" id="ARBA00023315"/>
    </source>
</evidence>
<proteinExistence type="inferred from homology"/>
<keyword evidence="2 5" id="KW-0808">Transferase</keyword>
<dbReference type="EMBL" id="CP000155">
    <property type="protein sequence ID" value="ABC32817.1"/>
    <property type="molecule type" value="Genomic_DNA"/>
</dbReference>
<reference evidence="6 7" key="1">
    <citation type="journal article" date="2005" name="Nucleic Acids Res.">
        <title>Genomic blueprint of Hahella chejuensis, a marine microbe producing an algicidal agent.</title>
        <authorList>
            <person name="Jeong H."/>
            <person name="Yim J.H."/>
            <person name="Lee C."/>
            <person name="Choi S.-H."/>
            <person name="Park Y.K."/>
            <person name="Yoon S.H."/>
            <person name="Hur C.-G."/>
            <person name="Kang H.-Y."/>
            <person name="Kim D."/>
            <person name="Lee H.H."/>
            <person name="Park K.H."/>
            <person name="Park S.-H."/>
            <person name="Park H.-S."/>
            <person name="Lee H.K."/>
            <person name="Oh T.K."/>
            <person name="Kim J.F."/>
        </authorList>
    </citation>
    <scope>NUCLEOTIDE SEQUENCE [LARGE SCALE GENOMIC DNA]</scope>
    <source>
        <strain evidence="6 7">KCTC 2396</strain>
    </source>
</reference>
<comment type="catalytic activity">
    <reaction evidence="5">
        <text>L-serine + acetyl-CoA = O-acetyl-L-serine + CoA</text>
        <dbReference type="Rhea" id="RHEA:24560"/>
        <dbReference type="ChEBI" id="CHEBI:33384"/>
        <dbReference type="ChEBI" id="CHEBI:57287"/>
        <dbReference type="ChEBI" id="CHEBI:57288"/>
        <dbReference type="ChEBI" id="CHEBI:58340"/>
        <dbReference type="EC" id="2.3.1.30"/>
    </reaction>
</comment>
<dbReference type="KEGG" id="hch:HCH_06172"/>
<evidence type="ECO:0000313" key="7">
    <source>
        <dbReference type="Proteomes" id="UP000000238"/>
    </source>
</evidence>
<evidence type="ECO:0000256" key="3">
    <source>
        <dbReference type="ARBA" id="ARBA00022737"/>
    </source>
</evidence>
<dbReference type="InterPro" id="IPR001451">
    <property type="entry name" value="Hexapep"/>
</dbReference>
<dbReference type="PIRSF" id="PIRSF000441">
    <property type="entry name" value="CysE"/>
    <property type="match status" value="1"/>
</dbReference>
<dbReference type="InterPro" id="IPR018357">
    <property type="entry name" value="Hexapep_transf_CS"/>
</dbReference>
<dbReference type="GO" id="GO:0009001">
    <property type="term" value="F:serine O-acetyltransferase activity"/>
    <property type="evidence" value="ECO:0007669"/>
    <property type="project" value="UniProtKB-EC"/>
</dbReference>
<dbReference type="EC" id="2.3.1.30" evidence="5"/>
<dbReference type="InterPro" id="IPR011004">
    <property type="entry name" value="Trimer_LpxA-like_sf"/>
</dbReference>
<dbReference type="CDD" id="cd03354">
    <property type="entry name" value="LbH_SAT"/>
    <property type="match status" value="1"/>
</dbReference>
<keyword evidence="4 5" id="KW-0012">Acyltransferase</keyword>
<sequence length="191" mass="20948">MAGLLAADIRRKRSHYVRIDNFVNKYLKITFQLGTLYLCSYRLGHYAARARNPLLKLAAWLLYFPTEFLLGSITGIRIPPQVAIGPGLVIHNFSGVFIDAEIVGEDCTVNQCVTVGPDYQRKGRPRLGDNVFIGSGAKILGNITIGDNVVVASNALVIDSVPDNCTVVGAPARIVSRNNTSSYLKFKQPKR</sequence>
<keyword evidence="7" id="KW-1185">Reference proteome</keyword>
<comment type="similarity">
    <text evidence="1 5">Belongs to the transferase hexapeptide repeat family.</text>
</comment>
<dbReference type="Proteomes" id="UP000000238">
    <property type="component" value="Chromosome"/>
</dbReference>
<dbReference type="PROSITE" id="PS00101">
    <property type="entry name" value="HEXAPEP_TRANSFERASES"/>
    <property type="match status" value="1"/>
</dbReference>
<evidence type="ECO:0000256" key="5">
    <source>
        <dbReference type="PIRNR" id="PIRNR000441"/>
    </source>
</evidence>
<dbReference type="GO" id="GO:0006535">
    <property type="term" value="P:cysteine biosynthetic process from serine"/>
    <property type="evidence" value="ECO:0007669"/>
    <property type="project" value="InterPro"/>
</dbReference>
<evidence type="ECO:0000313" key="6">
    <source>
        <dbReference type="EMBL" id="ABC32817.1"/>
    </source>
</evidence>
<dbReference type="GO" id="GO:0005737">
    <property type="term" value="C:cytoplasm"/>
    <property type="evidence" value="ECO:0007669"/>
    <property type="project" value="InterPro"/>
</dbReference>
<dbReference type="STRING" id="349521.HCH_06172"/>
<dbReference type="OrthoDB" id="9801456at2"/>
<gene>
    <name evidence="6" type="ordered locus">HCH_06172</name>
</gene>
<dbReference type="InterPro" id="IPR005881">
    <property type="entry name" value="Ser_O-AcTrfase"/>
</dbReference>
<evidence type="ECO:0000256" key="2">
    <source>
        <dbReference type="ARBA" id="ARBA00022679"/>
    </source>
</evidence>
<organism evidence="6 7">
    <name type="scientific">Hahella chejuensis (strain KCTC 2396)</name>
    <dbReference type="NCBI Taxonomy" id="349521"/>
    <lineage>
        <taxon>Bacteria</taxon>
        <taxon>Pseudomonadati</taxon>
        <taxon>Pseudomonadota</taxon>
        <taxon>Gammaproteobacteria</taxon>
        <taxon>Oceanospirillales</taxon>
        <taxon>Hahellaceae</taxon>
        <taxon>Hahella</taxon>
    </lineage>
</organism>